<accession>A0A7W9GRF6</accession>
<evidence type="ECO:0000313" key="2">
    <source>
        <dbReference type="EMBL" id="MBB5788453.1"/>
    </source>
</evidence>
<name>A0A7W9GRF6_9ACTN</name>
<dbReference type="Pfam" id="PF00144">
    <property type="entry name" value="Beta-lactamase"/>
    <property type="match status" value="1"/>
</dbReference>
<proteinExistence type="predicted"/>
<comment type="caution">
    <text evidence="2">The sequence shown here is derived from an EMBL/GenBank/DDBJ whole genome shotgun (WGS) entry which is preliminary data.</text>
</comment>
<evidence type="ECO:0000313" key="3">
    <source>
        <dbReference type="Proteomes" id="UP000542813"/>
    </source>
</evidence>
<evidence type="ECO:0000259" key="1">
    <source>
        <dbReference type="Pfam" id="PF00144"/>
    </source>
</evidence>
<dbReference type="EMBL" id="JACHMM010000001">
    <property type="protein sequence ID" value="MBB5788453.1"/>
    <property type="molecule type" value="Genomic_DNA"/>
</dbReference>
<organism evidence="2 3">
    <name type="scientific">Jiangella mangrovi</name>
    <dbReference type="NCBI Taxonomy" id="1524084"/>
    <lineage>
        <taxon>Bacteria</taxon>
        <taxon>Bacillati</taxon>
        <taxon>Actinomycetota</taxon>
        <taxon>Actinomycetes</taxon>
        <taxon>Jiangellales</taxon>
        <taxon>Jiangellaceae</taxon>
        <taxon>Jiangella</taxon>
    </lineage>
</organism>
<dbReference type="RefSeq" id="WP_184823141.1">
    <property type="nucleotide sequence ID" value="NZ_JACHMM010000001.1"/>
</dbReference>
<dbReference type="InterPro" id="IPR012338">
    <property type="entry name" value="Beta-lactam/transpept-like"/>
</dbReference>
<dbReference type="PANTHER" id="PTHR43319:SF3">
    <property type="entry name" value="BETA-LACTAMASE-RELATED DOMAIN-CONTAINING PROTEIN"/>
    <property type="match status" value="1"/>
</dbReference>
<keyword evidence="3" id="KW-1185">Reference proteome</keyword>
<reference evidence="2 3" key="1">
    <citation type="submission" date="2020-08" db="EMBL/GenBank/DDBJ databases">
        <title>Sequencing the genomes of 1000 actinobacteria strains.</title>
        <authorList>
            <person name="Klenk H.-P."/>
        </authorList>
    </citation>
    <scope>NUCLEOTIDE SEQUENCE [LARGE SCALE GENOMIC DNA]</scope>
    <source>
        <strain evidence="2 3">DSM 102122</strain>
    </source>
</reference>
<dbReference type="AlphaFoldDB" id="A0A7W9GRF6"/>
<feature type="domain" description="Beta-lactamase-related" evidence="1">
    <location>
        <begin position="18"/>
        <end position="381"/>
    </location>
</feature>
<dbReference type="InterPro" id="IPR052907">
    <property type="entry name" value="Beta-lactamase/esterase"/>
</dbReference>
<dbReference type="Gene3D" id="3.40.710.10">
    <property type="entry name" value="DD-peptidase/beta-lactamase superfamily"/>
    <property type="match status" value="1"/>
</dbReference>
<dbReference type="PANTHER" id="PTHR43319">
    <property type="entry name" value="BETA-LACTAMASE-RELATED"/>
    <property type="match status" value="1"/>
</dbReference>
<dbReference type="SUPFAM" id="SSF56601">
    <property type="entry name" value="beta-lactamase/transpeptidase-like"/>
    <property type="match status" value="1"/>
</dbReference>
<protein>
    <submittedName>
        <fullName evidence="2">CubicO group peptidase (Beta-lactamase class C family)</fullName>
    </submittedName>
</protein>
<dbReference type="InterPro" id="IPR001466">
    <property type="entry name" value="Beta-lactam-related"/>
</dbReference>
<dbReference type="Proteomes" id="UP000542813">
    <property type="component" value="Unassembled WGS sequence"/>
</dbReference>
<gene>
    <name evidence="2" type="ORF">HD601_003028</name>
</gene>
<sequence>MIDGVDGVWAAEFAPVAEVLAELLAEDPAAGAAVAVHAGGRPVVDAWGGLADPRTGAPWTGRTLALTFSCTKGLLAACAVLAAQEGRLDLDAPVADVWPAFGAHGKDAVSTRMVLSHSAGLPALDADLSRADALAGTPVVAALEAQRPLWTPGTGHAYHAMTYGWLVAEILRRATGEPLSAHVARLAGGPDLWLGLPAAATARLAAAGWDRARSQLTFPADAPTTPWRPRTITRAITLGGAFGPELVGDGAGLDDPAVLAAGLPAVGVVSTARALARTWSRVAVATEGEPALLKPDAVADATRPQAEGPGVLDLPPPHARWATGFMLRSPIAPMLAESSFGHDGAGGQLAFADPVAGVGFAYLTNRLRNHGDDRADRLVTALRTVLR</sequence>